<protein>
    <submittedName>
        <fullName evidence="2">Uncharacterized protein</fullName>
    </submittedName>
</protein>
<gene>
    <name evidence="2" type="ordered locus">BURPS1710b_2730</name>
</gene>
<organism evidence="2 3">
    <name type="scientific">Burkholderia pseudomallei (strain 1710b)</name>
    <dbReference type="NCBI Taxonomy" id="320372"/>
    <lineage>
        <taxon>Bacteria</taxon>
        <taxon>Pseudomonadati</taxon>
        <taxon>Pseudomonadota</taxon>
        <taxon>Betaproteobacteria</taxon>
        <taxon>Burkholderiales</taxon>
        <taxon>Burkholderiaceae</taxon>
        <taxon>Burkholderia</taxon>
        <taxon>pseudomallei group</taxon>
    </lineage>
</organism>
<evidence type="ECO:0000313" key="3">
    <source>
        <dbReference type="Proteomes" id="UP000002700"/>
    </source>
</evidence>
<sequence>MFETLDLSADLGRYALDEHQLAHGLGRALVRAAVEQRAQLREARAPLVAQFGEKRVERVDVLRARRILDALAPLHLLHQERRLHRRVVLRADIDAAQVQQVRRPLERIAQRLICLVRARRPLHGDALLRVAGGGEAIRVHLRLHGAVRGVERRLVERESRRQMKEIEVAVLQRNHRVVALALNSLSTAARRPKCRPLKRRPAPPLARPARSAVTRGTIRRSRTRPLRSDC</sequence>
<dbReference type="HOGENOM" id="CLU_1202986_0_0_4"/>
<dbReference type="KEGG" id="bpm:BURPS1710b_2730"/>
<feature type="compositionally biased region" description="Basic residues" evidence="1">
    <location>
        <begin position="191"/>
        <end position="201"/>
    </location>
</feature>
<evidence type="ECO:0000313" key="2">
    <source>
        <dbReference type="EMBL" id="ABA50556.1"/>
    </source>
</evidence>
<evidence type="ECO:0000256" key="1">
    <source>
        <dbReference type="SAM" id="MobiDB-lite"/>
    </source>
</evidence>
<accession>Q3JQN7</accession>
<feature type="region of interest" description="Disordered" evidence="1">
    <location>
        <begin position="191"/>
        <end position="230"/>
    </location>
</feature>
<feature type="compositionally biased region" description="Basic residues" evidence="1">
    <location>
        <begin position="217"/>
        <end position="230"/>
    </location>
</feature>
<proteinExistence type="predicted"/>
<dbReference type="AlphaFoldDB" id="Q3JQN7"/>
<reference evidence="2 3" key="1">
    <citation type="submission" date="2005-09" db="EMBL/GenBank/DDBJ databases">
        <authorList>
            <person name="Woods D.E."/>
            <person name="Nierman W.C."/>
        </authorList>
    </citation>
    <scope>NUCLEOTIDE SEQUENCE [LARGE SCALE GENOMIC DNA]</scope>
    <source>
        <strain evidence="2 3">1710b</strain>
    </source>
</reference>
<name>Q3JQN7_BURP1</name>
<dbReference type="EMBL" id="CP000124">
    <property type="protein sequence ID" value="ABA50556.1"/>
    <property type="molecule type" value="Genomic_DNA"/>
</dbReference>
<dbReference type="EnsemblBacteria" id="ABA50556">
    <property type="protein sequence ID" value="ABA50556"/>
    <property type="gene ID" value="BURPS1710b_2730"/>
</dbReference>
<dbReference type="Proteomes" id="UP000002700">
    <property type="component" value="Chromosome I"/>
</dbReference>